<keyword evidence="3" id="KW-1185">Reference proteome</keyword>
<protein>
    <recommendedName>
        <fullName evidence="1">GH18 domain-containing protein</fullName>
    </recommendedName>
</protein>
<dbReference type="SUPFAM" id="SSF51445">
    <property type="entry name" value="(Trans)glycosidases"/>
    <property type="match status" value="1"/>
</dbReference>
<dbReference type="InterPro" id="IPR001223">
    <property type="entry name" value="Glyco_hydro18_cat"/>
</dbReference>
<dbReference type="Gene3D" id="3.20.20.80">
    <property type="entry name" value="Glycosidases"/>
    <property type="match status" value="1"/>
</dbReference>
<evidence type="ECO:0000259" key="1">
    <source>
        <dbReference type="PROSITE" id="PS51910"/>
    </source>
</evidence>
<gene>
    <name evidence="2" type="ORF">GO998_17825</name>
</gene>
<name>A0ABX7ZJJ5_9RALS</name>
<reference evidence="2 3" key="1">
    <citation type="journal article" date="2021" name="Phytopathology">
        <title>Complete genome sequence of Ralstonia syzygii subsp. indonesiensis strain LLRS-1, isolated from wilted tobacco in China.</title>
        <authorList>
            <person name="Lu C.H."/>
            <person name="Li J.Y."/>
            <person name="Mi M.G."/>
            <person name="Lin Z.L."/>
            <person name="Jiang N."/>
            <person name="Gai X."/>
            <person name="Ma J.H."/>
            <person name="Lei L.P."/>
            <person name="Xia Z.Y."/>
        </authorList>
    </citation>
    <scope>NUCLEOTIDE SEQUENCE [LARGE SCALE GENOMIC DNA]</scope>
    <source>
        <strain evidence="2 3">LLRS-1</strain>
    </source>
</reference>
<evidence type="ECO:0000313" key="3">
    <source>
        <dbReference type="Proteomes" id="UP000677898"/>
    </source>
</evidence>
<dbReference type="EMBL" id="CP046730">
    <property type="protein sequence ID" value="QUP55631.1"/>
    <property type="molecule type" value="Genomic_DNA"/>
</dbReference>
<feature type="domain" description="GH18" evidence="1">
    <location>
        <begin position="3"/>
        <end position="256"/>
    </location>
</feature>
<sequence length="288" mass="30617">MRFEIATWYDTWNSTGLDNLMQGKVPLSYATRYSLAFGEFVSCSNGYTVDLNAQFAGQVLTQIRTQAPGVLIYAGVGDEGLSATVQDNLQNNNRSTANIVAYLQQQGLNGITIDSEQDGMAYVSELVSQLGPAFKQAGLGIAVSVPWPSNGPVGLYGDNAVAAFNQHVDAVELQDYSSEGTPTDVKVWIDAGVRRAILMGGVCTENGNVQTSLEDTAAWTTFALQNHLRGMFSWRLDNDHGQHGTQEDVDPTFTGAQTIYKTVQGYGNGADSASTSAASAVGTAGCST</sequence>
<evidence type="ECO:0000313" key="2">
    <source>
        <dbReference type="EMBL" id="QUP55631.1"/>
    </source>
</evidence>
<dbReference type="RefSeq" id="WP_075467204.1">
    <property type="nucleotide sequence ID" value="NZ_CP046730.1"/>
</dbReference>
<keyword evidence="2" id="KW-0614">Plasmid</keyword>
<dbReference type="Proteomes" id="UP000677898">
    <property type="component" value="Plasmid pLLRS-1"/>
</dbReference>
<accession>A0ABX7ZJJ5</accession>
<organism evidence="2 3">
    <name type="scientific">Ralstonia syzygii</name>
    <dbReference type="NCBI Taxonomy" id="28097"/>
    <lineage>
        <taxon>Bacteria</taxon>
        <taxon>Pseudomonadati</taxon>
        <taxon>Pseudomonadota</taxon>
        <taxon>Betaproteobacteria</taxon>
        <taxon>Burkholderiales</taxon>
        <taxon>Burkholderiaceae</taxon>
        <taxon>Ralstonia</taxon>
        <taxon>Ralstonia solanacearum species complex</taxon>
    </lineage>
</organism>
<dbReference type="InterPro" id="IPR017853">
    <property type="entry name" value="GH"/>
</dbReference>
<geneLocation type="plasmid" evidence="2 3">
    <name>pLLRS-1</name>
</geneLocation>
<dbReference type="GeneID" id="97323616"/>
<dbReference type="PROSITE" id="PS51910">
    <property type="entry name" value="GH18_2"/>
    <property type="match status" value="1"/>
</dbReference>
<proteinExistence type="predicted"/>